<evidence type="ECO:0000313" key="3">
    <source>
        <dbReference type="EMBL" id="CAE0411332.1"/>
    </source>
</evidence>
<dbReference type="AlphaFoldDB" id="A0A7S3L4A3"/>
<reference evidence="3" key="1">
    <citation type="submission" date="2021-01" db="EMBL/GenBank/DDBJ databases">
        <authorList>
            <person name="Corre E."/>
            <person name="Pelletier E."/>
            <person name="Niang G."/>
            <person name="Scheremetjew M."/>
            <person name="Finn R."/>
            <person name="Kale V."/>
            <person name="Holt S."/>
            <person name="Cochrane G."/>
            <person name="Meng A."/>
            <person name="Brown T."/>
            <person name="Cohen L."/>
        </authorList>
    </citation>
    <scope>NUCLEOTIDE SEQUENCE</scope>
    <source>
        <strain evidence="3">CCMP127</strain>
    </source>
</reference>
<name>A0A7S3L4A3_9STRA</name>
<proteinExistence type="predicted"/>
<dbReference type="EMBL" id="HBIM01010370">
    <property type="protein sequence ID" value="CAE0411332.1"/>
    <property type="molecule type" value="Transcribed_RNA"/>
</dbReference>
<feature type="coiled-coil region" evidence="1">
    <location>
        <begin position="112"/>
        <end position="147"/>
    </location>
</feature>
<sequence length="203" mass="23458">MMTATPSLFQLAEVACAKRPFVAVERPANDDDDMSEPTLKKVRFVGVEMTQDSDNEEPSTTARSTSPPQKLERLMEKVRRRAERRNQRHSLRSPPPPPECVADGETRSNLDLTAMQRKLQKMEQLIKDTARAELDLMNRAKRMQEKRAIMTRKYESSAQQLREMQQSQQQAQIFQMGVLPPLMIRQAIRRVSKDQFVVNLTEM</sequence>
<feature type="region of interest" description="Disordered" evidence="2">
    <location>
        <begin position="46"/>
        <end position="105"/>
    </location>
</feature>
<gene>
    <name evidence="3" type="ORF">ACOF00016_LOCUS8689</name>
</gene>
<keyword evidence="1" id="KW-0175">Coiled coil</keyword>
<feature type="compositionally biased region" description="Polar residues" evidence="2">
    <location>
        <begin position="58"/>
        <end position="68"/>
    </location>
</feature>
<evidence type="ECO:0000256" key="2">
    <source>
        <dbReference type="SAM" id="MobiDB-lite"/>
    </source>
</evidence>
<evidence type="ECO:0000256" key="1">
    <source>
        <dbReference type="SAM" id="Coils"/>
    </source>
</evidence>
<protein>
    <submittedName>
        <fullName evidence="3">Uncharacterized protein</fullName>
    </submittedName>
</protein>
<accession>A0A7S3L4A3</accession>
<organism evidence="3">
    <name type="scientific">Amphora coffeiformis</name>
    <dbReference type="NCBI Taxonomy" id="265554"/>
    <lineage>
        <taxon>Eukaryota</taxon>
        <taxon>Sar</taxon>
        <taxon>Stramenopiles</taxon>
        <taxon>Ochrophyta</taxon>
        <taxon>Bacillariophyta</taxon>
        <taxon>Bacillariophyceae</taxon>
        <taxon>Bacillariophycidae</taxon>
        <taxon>Thalassiophysales</taxon>
        <taxon>Catenulaceae</taxon>
        <taxon>Amphora</taxon>
    </lineage>
</organism>
<feature type="compositionally biased region" description="Basic residues" evidence="2">
    <location>
        <begin position="78"/>
        <end position="91"/>
    </location>
</feature>